<dbReference type="STRING" id="869209.Tresu_1484"/>
<dbReference type="eggNOG" id="ENOG5031D1B">
    <property type="taxonomic scope" value="Bacteria"/>
</dbReference>
<gene>
    <name evidence="1" type="ordered locus">Tresu_1484</name>
</gene>
<name>F2NS84_TRES6</name>
<proteinExistence type="predicted"/>
<dbReference type="OrthoDB" id="362481at2"/>
<organism evidence="1 2">
    <name type="scientific">Treponema succinifaciens (strain ATCC 33096 / DSM 2489 / 6091)</name>
    <dbReference type="NCBI Taxonomy" id="869209"/>
    <lineage>
        <taxon>Bacteria</taxon>
        <taxon>Pseudomonadati</taxon>
        <taxon>Spirochaetota</taxon>
        <taxon>Spirochaetia</taxon>
        <taxon>Spirochaetales</taxon>
        <taxon>Treponemataceae</taxon>
        <taxon>Treponema</taxon>
    </lineage>
</organism>
<reference evidence="1 2" key="1">
    <citation type="journal article" date="2011" name="Stand. Genomic Sci.">
        <title>Complete genome sequence of Treponema succinifaciens type strain (6091).</title>
        <authorList>
            <person name="Han C."/>
            <person name="Gronow S."/>
            <person name="Teshima H."/>
            <person name="Lapidus A."/>
            <person name="Nolan M."/>
            <person name="Lucas S."/>
            <person name="Hammon N."/>
            <person name="Deshpande S."/>
            <person name="Cheng J.F."/>
            <person name="Zeytun A."/>
            <person name="Tapia R."/>
            <person name="Goodwin L."/>
            <person name="Pitluck S."/>
            <person name="Liolios K."/>
            <person name="Pagani I."/>
            <person name="Ivanova N."/>
            <person name="Mavromatis K."/>
            <person name="Mikhailova N."/>
            <person name="Huntemann M."/>
            <person name="Pati A."/>
            <person name="Chen A."/>
            <person name="Palaniappan K."/>
            <person name="Land M."/>
            <person name="Hauser L."/>
            <person name="Brambilla E.M."/>
            <person name="Rohde M."/>
            <person name="Goker M."/>
            <person name="Woyke T."/>
            <person name="Bristow J."/>
            <person name="Eisen J.A."/>
            <person name="Markowitz V."/>
            <person name="Hugenholtz P."/>
            <person name="Kyrpides N.C."/>
            <person name="Klenk H.P."/>
            <person name="Detter J.C."/>
        </authorList>
    </citation>
    <scope>NUCLEOTIDE SEQUENCE [LARGE SCALE GENOMIC DNA]</scope>
    <source>
        <strain evidence="2">ATCC 33096 / DSM 2489 / 6091</strain>
    </source>
</reference>
<evidence type="ECO:0000313" key="1">
    <source>
        <dbReference type="EMBL" id="AEB14385.1"/>
    </source>
</evidence>
<dbReference type="EMBL" id="CP002631">
    <property type="protein sequence ID" value="AEB14385.1"/>
    <property type="molecule type" value="Genomic_DNA"/>
</dbReference>
<dbReference type="HOGENOM" id="CLU_2703767_0_0_12"/>
<dbReference type="GeneID" id="302998642"/>
<accession>F2NS84</accession>
<keyword evidence="2" id="KW-1185">Reference proteome</keyword>
<dbReference type="RefSeq" id="WP_013701667.1">
    <property type="nucleotide sequence ID" value="NC_015385.1"/>
</dbReference>
<reference evidence="2" key="2">
    <citation type="submission" date="2011-04" db="EMBL/GenBank/DDBJ databases">
        <title>The complete genome of chromosome of Treponema succinifaciens DSM 2489.</title>
        <authorList>
            <person name="Lucas S."/>
            <person name="Copeland A."/>
            <person name="Lapidus A."/>
            <person name="Bruce D."/>
            <person name="Goodwin L."/>
            <person name="Pitluck S."/>
            <person name="Peters L."/>
            <person name="Kyrpides N."/>
            <person name="Mavromatis K."/>
            <person name="Ivanova N."/>
            <person name="Ovchinnikova G."/>
            <person name="Teshima H."/>
            <person name="Detter J.C."/>
            <person name="Tapia R."/>
            <person name="Han C."/>
            <person name="Land M."/>
            <person name="Hauser L."/>
            <person name="Markowitz V."/>
            <person name="Cheng J.-F."/>
            <person name="Hugenholtz P."/>
            <person name="Woyke T."/>
            <person name="Wu D."/>
            <person name="Gronow S."/>
            <person name="Wellnitz S."/>
            <person name="Brambilla E."/>
            <person name="Klenk H.-P."/>
            <person name="Eisen J.A."/>
        </authorList>
    </citation>
    <scope>NUCLEOTIDE SEQUENCE [LARGE SCALE GENOMIC DNA]</scope>
    <source>
        <strain evidence="2">ATCC 33096 / DSM 2489 / 6091</strain>
    </source>
</reference>
<dbReference type="KEGG" id="tsu:Tresu_1484"/>
<evidence type="ECO:0000313" key="2">
    <source>
        <dbReference type="Proteomes" id="UP000006852"/>
    </source>
</evidence>
<sequence length="73" mass="8678">MTNKNVEELTKLMRQLVSDVQGAPFPSEKIEPELYSIWYEHVQRGAQNCFEFLEQHFPLDNSEFKDSLKKIFK</sequence>
<dbReference type="AlphaFoldDB" id="F2NS84"/>
<protein>
    <submittedName>
        <fullName evidence="1">Uncharacterized protein</fullName>
    </submittedName>
</protein>
<dbReference type="Proteomes" id="UP000006852">
    <property type="component" value="Chromosome"/>
</dbReference>